<reference evidence="1" key="1">
    <citation type="submission" date="2014-09" db="EMBL/GenBank/DDBJ databases">
        <authorList>
            <person name="Magalhaes I.L.F."/>
            <person name="Oliveira U."/>
            <person name="Santos F.R."/>
            <person name="Vidigal T.H.D.A."/>
            <person name="Brescovit A.D."/>
            <person name="Santos A.J."/>
        </authorList>
    </citation>
    <scope>NUCLEOTIDE SEQUENCE</scope>
    <source>
        <tissue evidence="1">Shoot tissue taken approximately 20 cm above the soil surface</tissue>
    </source>
</reference>
<protein>
    <submittedName>
        <fullName evidence="1">Uncharacterized protein</fullName>
    </submittedName>
</protein>
<dbReference type="EMBL" id="GBRH01228293">
    <property type="protein sequence ID" value="JAD69602.1"/>
    <property type="molecule type" value="Transcribed_RNA"/>
</dbReference>
<accession>A0A0A9CDQ5</accession>
<organism evidence="1">
    <name type="scientific">Arundo donax</name>
    <name type="common">Giant reed</name>
    <name type="synonym">Donax arundinaceus</name>
    <dbReference type="NCBI Taxonomy" id="35708"/>
    <lineage>
        <taxon>Eukaryota</taxon>
        <taxon>Viridiplantae</taxon>
        <taxon>Streptophyta</taxon>
        <taxon>Embryophyta</taxon>
        <taxon>Tracheophyta</taxon>
        <taxon>Spermatophyta</taxon>
        <taxon>Magnoliopsida</taxon>
        <taxon>Liliopsida</taxon>
        <taxon>Poales</taxon>
        <taxon>Poaceae</taxon>
        <taxon>PACMAD clade</taxon>
        <taxon>Arundinoideae</taxon>
        <taxon>Arundineae</taxon>
        <taxon>Arundo</taxon>
    </lineage>
</organism>
<evidence type="ECO:0000313" key="1">
    <source>
        <dbReference type="EMBL" id="JAD69602.1"/>
    </source>
</evidence>
<reference evidence="1" key="2">
    <citation type="journal article" date="2015" name="Data Brief">
        <title>Shoot transcriptome of the giant reed, Arundo donax.</title>
        <authorList>
            <person name="Barrero R.A."/>
            <person name="Guerrero F.D."/>
            <person name="Moolhuijzen P."/>
            <person name="Goolsby J.A."/>
            <person name="Tidwell J."/>
            <person name="Bellgard S.E."/>
            <person name="Bellgard M.I."/>
        </authorList>
    </citation>
    <scope>NUCLEOTIDE SEQUENCE</scope>
    <source>
        <tissue evidence="1">Shoot tissue taken approximately 20 cm above the soil surface</tissue>
    </source>
</reference>
<dbReference type="AlphaFoldDB" id="A0A0A9CDQ5"/>
<sequence length="77" mass="9089">MKKARYAVQVEKDPDADHFQMNESYTPGWNVMPSRTSQSMRYSRITCMVRPPLRSRTQRRLSRPQRWCAGSVLSLEQ</sequence>
<proteinExistence type="predicted"/>
<name>A0A0A9CDQ5_ARUDO</name>